<dbReference type="InterPro" id="IPR023509">
    <property type="entry name" value="DTD-like_sf"/>
</dbReference>
<keyword evidence="2" id="KW-0820">tRNA-binding</keyword>
<dbReference type="EC" id="3.1.1.96" evidence="2"/>
<comment type="domain">
    <text evidence="2">A Gly-cisPro motif from one monomer fits into the active site of the other monomer to allow specific chiral rejection of L-amino acids.</text>
</comment>
<evidence type="ECO:0000256" key="1">
    <source>
        <dbReference type="ARBA" id="ARBA00009673"/>
    </source>
</evidence>
<comment type="function">
    <text evidence="2">An aminoacyl-tRNA editing enzyme that deacylates mischarged D-aminoacyl-tRNAs. Also deacylates mischarged glycyl-tRNA(Ala), protecting cells against glycine mischarging by AlaRS. Acts via tRNA-based rather than protein-based catalysis; rejects L-amino acids rather than detecting D-amino acids in the active site. By recycling D-aminoacyl-tRNA to D-amino acids and free tRNA molecules, this enzyme counteracts the toxicity associated with the formation of D-aminoacyl-tRNA entities in vivo and helps enforce protein L-homochirality.</text>
</comment>
<proteinExistence type="inferred from homology"/>
<dbReference type="GO" id="GO:0000049">
    <property type="term" value="F:tRNA binding"/>
    <property type="evidence" value="ECO:0007669"/>
    <property type="project" value="UniProtKB-UniRule"/>
</dbReference>
<dbReference type="Pfam" id="PF02580">
    <property type="entry name" value="Tyr_Deacylase"/>
    <property type="match status" value="1"/>
</dbReference>
<gene>
    <name evidence="2" type="primary">dtd</name>
    <name evidence="3" type="ORF">GCL60_01265</name>
</gene>
<comment type="subcellular location">
    <subcellularLocation>
        <location evidence="2">Cytoplasm</location>
    </subcellularLocation>
</comment>
<dbReference type="PANTHER" id="PTHR10472:SF5">
    <property type="entry name" value="D-AMINOACYL-TRNA DEACYLASE 1"/>
    <property type="match status" value="1"/>
</dbReference>
<dbReference type="NCBIfam" id="TIGR00256">
    <property type="entry name" value="D-aminoacyl-tRNA deacylase"/>
    <property type="match status" value="1"/>
</dbReference>
<dbReference type="EMBL" id="WFLM01000001">
    <property type="protein sequence ID" value="KAB8040577.1"/>
    <property type="molecule type" value="Genomic_DNA"/>
</dbReference>
<keyword evidence="2" id="KW-0694">RNA-binding</keyword>
<dbReference type="PANTHER" id="PTHR10472">
    <property type="entry name" value="D-TYROSYL-TRNA TYR DEACYLASE"/>
    <property type="match status" value="1"/>
</dbReference>
<name>A0A6N6VXV3_9BACT</name>
<protein>
    <recommendedName>
        <fullName evidence="2">D-aminoacyl-tRNA deacylase</fullName>
        <shortName evidence="2">DTD</shortName>
        <ecNumber evidence="2">3.1.1.96</ecNumber>
    </recommendedName>
    <alternativeName>
        <fullName evidence="2">Gly-tRNA(Ala) deacylase</fullName>
        <ecNumber evidence="2">3.1.1.-</ecNumber>
    </alternativeName>
</protein>
<evidence type="ECO:0000313" key="4">
    <source>
        <dbReference type="Proteomes" id="UP000437748"/>
    </source>
</evidence>
<dbReference type="OrthoDB" id="5293629at2"/>
<organism evidence="3 4">
    <name type="scientific">Silvanigrella paludirubra</name>
    <dbReference type="NCBI Taxonomy" id="2499159"/>
    <lineage>
        <taxon>Bacteria</taxon>
        <taxon>Pseudomonadati</taxon>
        <taxon>Bdellovibrionota</taxon>
        <taxon>Oligoflexia</taxon>
        <taxon>Silvanigrellales</taxon>
        <taxon>Silvanigrellaceae</taxon>
        <taxon>Silvanigrella</taxon>
    </lineage>
</organism>
<dbReference type="Gene3D" id="3.50.80.10">
    <property type="entry name" value="D-tyrosyl-tRNA(Tyr) deacylase"/>
    <property type="match status" value="1"/>
</dbReference>
<comment type="similarity">
    <text evidence="1 2">Belongs to the DTD family.</text>
</comment>
<comment type="catalytic activity">
    <reaction evidence="2">
        <text>glycyl-tRNA(Ala) + H2O = tRNA(Ala) + glycine + H(+)</text>
        <dbReference type="Rhea" id="RHEA:53744"/>
        <dbReference type="Rhea" id="RHEA-COMP:9657"/>
        <dbReference type="Rhea" id="RHEA-COMP:13640"/>
        <dbReference type="ChEBI" id="CHEBI:15377"/>
        <dbReference type="ChEBI" id="CHEBI:15378"/>
        <dbReference type="ChEBI" id="CHEBI:57305"/>
        <dbReference type="ChEBI" id="CHEBI:78442"/>
        <dbReference type="ChEBI" id="CHEBI:78522"/>
    </reaction>
</comment>
<comment type="subunit">
    <text evidence="2">Homodimer.</text>
</comment>
<reference evidence="3 4" key="1">
    <citation type="submission" date="2019-10" db="EMBL/GenBank/DDBJ databases">
        <title>New species of Slilvanegrellaceae.</title>
        <authorList>
            <person name="Pitt A."/>
            <person name="Hahn M.W."/>
        </authorList>
    </citation>
    <scope>NUCLEOTIDE SEQUENCE [LARGE SCALE GENOMIC DNA]</scope>
    <source>
        <strain evidence="3 4">SP-Ram-0.45-NSY-1</strain>
    </source>
</reference>
<dbReference type="Proteomes" id="UP000437748">
    <property type="component" value="Unassembled WGS sequence"/>
</dbReference>
<evidence type="ECO:0000313" key="3">
    <source>
        <dbReference type="EMBL" id="KAB8040577.1"/>
    </source>
</evidence>
<dbReference type="GO" id="GO:0043908">
    <property type="term" value="F:Ser(Gly)-tRNA(Ala) hydrolase activity"/>
    <property type="evidence" value="ECO:0007669"/>
    <property type="project" value="UniProtKB-UniRule"/>
</dbReference>
<comment type="catalytic activity">
    <reaction evidence="2">
        <text>a D-aminoacyl-tRNA + H2O = a tRNA + a D-alpha-amino acid + H(+)</text>
        <dbReference type="Rhea" id="RHEA:13953"/>
        <dbReference type="Rhea" id="RHEA-COMP:10123"/>
        <dbReference type="Rhea" id="RHEA-COMP:10124"/>
        <dbReference type="ChEBI" id="CHEBI:15377"/>
        <dbReference type="ChEBI" id="CHEBI:15378"/>
        <dbReference type="ChEBI" id="CHEBI:59871"/>
        <dbReference type="ChEBI" id="CHEBI:78442"/>
        <dbReference type="ChEBI" id="CHEBI:79333"/>
        <dbReference type="EC" id="3.1.1.96"/>
    </reaction>
</comment>
<dbReference type="HAMAP" id="MF_00518">
    <property type="entry name" value="Deacylase_Dtd"/>
    <property type="match status" value="1"/>
</dbReference>
<dbReference type="FunFam" id="3.50.80.10:FF:000001">
    <property type="entry name" value="D-aminoacyl-tRNA deacylase"/>
    <property type="match status" value="1"/>
</dbReference>
<dbReference type="InterPro" id="IPR003732">
    <property type="entry name" value="Daa-tRNA_deacyls_DTD"/>
</dbReference>
<feature type="short sequence motif" description="Gly-cisPro motif, important for rejection of L-amino acids" evidence="2">
    <location>
        <begin position="161"/>
        <end position="162"/>
    </location>
</feature>
<dbReference type="EC" id="3.1.1.-" evidence="2"/>
<accession>A0A6N6VXV3</accession>
<keyword evidence="2 3" id="KW-0378">Hydrolase</keyword>
<dbReference type="RefSeq" id="WP_153418092.1">
    <property type="nucleotide sequence ID" value="NZ_WFLM01000001.1"/>
</dbReference>
<dbReference type="GO" id="GO:0005737">
    <property type="term" value="C:cytoplasm"/>
    <property type="evidence" value="ECO:0007669"/>
    <property type="project" value="UniProtKB-SubCell"/>
</dbReference>
<dbReference type="GO" id="GO:0051500">
    <property type="term" value="F:D-tyrosyl-tRNA(Tyr) deacylase activity"/>
    <property type="evidence" value="ECO:0007669"/>
    <property type="project" value="TreeGrafter"/>
</dbReference>
<sequence length="175" mass="19713">MIDNLICRTVIQRAKHAEVQINQQSQGKMEYGLVLLFGIGFKDISMEIHEENVSKIINQFIPSLEKLADKICLLRIFEDKEGKMNLSVKDIQGGIYLISQFTLFGDCRKGNRPSFTLSAKPLLAKPMYDKFLEILKQKMDSLNVYSGIFGAEMKVSLCNDGPVTLIIDSGIKGFM</sequence>
<evidence type="ECO:0000256" key="2">
    <source>
        <dbReference type="HAMAP-Rule" id="MF_00518"/>
    </source>
</evidence>
<comment type="caution">
    <text evidence="3">The sequence shown here is derived from an EMBL/GenBank/DDBJ whole genome shotgun (WGS) entry which is preliminary data.</text>
</comment>
<dbReference type="GO" id="GO:0106026">
    <property type="term" value="F:Gly-tRNA(Ala) deacylase activity"/>
    <property type="evidence" value="ECO:0007669"/>
    <property type="project" value="UniProtKB-UniRule"/>
</dbReference>
<keyword evidence="2" id="KW-0963">Cytoplasm</keyword>
<dbReference type="SUPFAM" id="SSF69500">
    <property type="entry name" value="DTD-like"/>
    <property type="match status" value="1"/>
</dbReference>
<keyword evidence="4" id="KW-1185">Reference proteome</keyword>
<dbReference type="GO" id="GO:0019478">
    <property type="term" value="P:D-amino acid catabolic process"/>
    <property type="evidence" value="ECO:0007669"/>
    <property type="project" value="UniProtKB-UniRule"/>
</dbReference>
<dbReference type="AlphaFoldDB" id="A0A6N6VXV3"/>